<organism evidence="2 7">
    <name type="scientific">Lactococcus lactis subsp. lactis</name>
    <name type="common">Streptococcus lactis</name>
    <dbReference type="NCBI Taxonomy" id="1360"/>
    <lineage>
        <taxon>Bacteria</taxon>
        <taxon>Bacillati</taxon>
        <taxon>Bacillota</taxon>
        <taxon>Bacilli</taxon>
        <taxon>Lactobacillales</taxon>
        <taxon>Streptococcaceae</taxon>
        <taxon>Lactococcus</taxon>
    </lineage>
</organism>
<evidence type="ECO:0000313" key="5">
    <source>
        <dbReference type="EMBL" id="KSU23163.1"/>
    </source>
</evidence>
<reference evidence="3" key="3">
    <citation type="journal article" date="2017" name="Genome Announc.">
        <title>Draft Genome Sequences of 24 Lactococcus lactis Strains.</title>
        <authorList>
            <person name="Backus L."/>
            <person name="Wels M."/>
            <person name="Boekhorst J."/>
            <person name="Dijkstra A.R."/>
            <person name="Beerthuyzen M."/>
            <person name="Kelly W.J."/>
            <person name="Siezen R.J."/>
            <person name="van Hijum S.A."/>
            <person name="Bachmann H."/>
        </authorList>
    </citation>
    <scope>NUCLEOTIDE SEQUENCE</scope>
    <source>
        <strain evidence="3">KF282</strain>
        <strain evidence="4">LMG8520</strain>
        <strain evidence="5">M20</strain>
        <strain evidence="6">N42</strain>
    </source>
</reference>
<dbReference type="EMBL" id="BBSI01000040">
    <property type="protein sequence ID" value="GAM81568.1"/>
    <property type="molecule type" value="Genomic_DNA"/>
</dbReference>
<feature type="compositionally biased region" description="Basic and acidic residues" evidence="1">
    <location>
        <begin position="31"/>
        <end position="40"/>
    </location>
</feature>
<sequence>MKGAIMAYKSHKFGKRNGKKHFNAVGVRTAPKPEAKKEEK</sequence>
<evidence type="ECO:0000313" key="3">
    <source>
        <dbReference type="EMBL" id="KSU07705.1"/>
    </source>
</evidence>
<proteinExistence type="predicted"/>
<name>A0A0B8R2X4_LACLL</name>
<reference evidence="2 7" key="1">
    <citation type="submission" date="2015-01" db="EMBL/GenBank/DDBJ databases">
        <title>Lactococcus lactis subsp.lactis JCM 5805 whole genome shotgun sequence.</title>
        <authorList>
            <person name="Fujii T."/>
            <person name="Tomita Y."/>
            <person name="Ikushima S."/>
            <person name="Fujiwara D."/>
        </authorList>
    </citation>
    <scope>NUCLEOTIDE SEQUENCE [LARGE SCALE GENOMIC DNA]</scope>
    <source>
        <strain evidence="2 7">JCM 5805</strain>
    </source>
</reference>
<dbReference type="EMBL" id="LKLU01000007">
    <property type="protein sequence ID" value="KSU23163.1"/>
    <property type="molecule type" value="Genomic_DNA"/>
</dbReference>
<gene>
    <name evidence="2" type="ORF">JCM5805K_2692</name>
    <name evidence="3" type="ORF">KF282_0501</name>
    <name evidence="4" type="ORF">LMG8520_1133</name>
    <name evidence="5" type="ORF">M20_0234</name>
    <name evidence="6" type="ORF">N42_0218</name>
</gene>
<accession>A0A0B8R2X4</accession>
<evidence type="ECO:0000256" key="1">
    <source>
        <dbReference type="SAM" id="MobiDB-lite"/>
    </source>
</evidence>
<evidence type="ECO:0000313" key="2">
    <source>
        <dbReference type="EMBL" id="GAM81568.1"/>
    </source>
</evidence>
<dbReference type="Proteomes" id="UP000053719">
    <property type="component" value="Unassembled WGS sequence"/>
</dbReference>
<dbReference type="Proteomes" id="UP000031847">
    <property type="component" value="Unassembled WGS sequence"/>
</dbReference>
<evidence type="ECO:0000313" key="11">
    <source>
        <dbReference type="Proteomes" id="UP000054230"/>
    </source>
</evidence>
<dbReference type="PATRIC" id="fig|1360.100.peg.212"/>
<dbReference type="Proteomes" id="UP000054230">
    <property type="component" value="Unassembled WGS sequence"/>
</dbReference>
<dbReference type="EMBL" id="LKLW01000008">
    <property type="protein sequence ID" value="KSU29832.1"/>
    <property type="molecule type" value="Genomic_DNA"/>
</dbReference>
<dbReference type="AlphaFoldDB" id="A0A0B8R2X4"/>
<dbReference type="Proteomes" id="UP000053058">
    <property type="component" value="Unassembled WGS sequence"/>
</dbReference>
<evidence type="ECO:0000313" key="4">
    <source>
        <dbReference type="EMBL" id="KSU10168.1"/>
    </source>
</evidence>
<feature type="compositionally biased region" description="Basic residues" evidence="1">
    <location>
        <begin position="9"/>
        <end position="22"/>
    </location>
</feature>
<dbReference type="Proteomes" id="UP000052991">
    <property type="component" value="Unassembled WGS sequence"/>
</dbReference>
<comment type="caution">
    <text evidence="2">The sequence shown here is derived from an EMBL/GenBank/DDBJ whole genome shotgun (WGS) entry which is preliminary data.</text>
</comment>
<dbReference type="EMBL" id="LKLN01000009">
    <property type="protein sequence ID" value="KSU07705.1"/>
    <property type="molecule type" value="Genomic_DNA"/>
</dbReference>
<evidence type="ECO:0000313" key="9">
    <source>
        <dbReference type="Proteomes" id="UP000053058"/>
    </source>
</evidence>
<evidence type="ECO:0000313" key="8">
    <source>
        <dbReference type="Proteomes" id="UP000052991"/>
    </source>
</evidence>
<protein>
    <submittedName>
        <fullName evidence="2">Uncharacterized protein</fullName>
    </submittedName>
</protein>
<feature type="region of interest" description="Disordered" evidence="1">
    <location>
        <begin position="1"/>
        <end position="40"/>
    </location>
</feature>
<reference evidence="8 9" key="2">
    <citation type="submission" date="2015-10" db="EMBL/GenBank/DDBJ databases">
        <title>Draft Genome Sequences of 11 Lactococcus lactis subspecies cremoris strains.</title>
        <authorList>
            <person name="Wels M."/>
            <person name="Backus L."/>
            <person name="Boekhorst J."/>
            <person name="Dijkstra A."/>
            <person name="Beerthuizen M."/>
            <person name="Kelly W."/>
            <person name="Siezen R."/>
            <person name="Bachmann H."/>
            <person name="Van Hijum S."/>
        </authorList>
    </citation>
    <scope>NUCLEOTIDE SEQUENCE [LARGE SCALE GENOMIC DNA]</scope>
    <source>
        <strain evidence="9">KF282</strain>
        <strain evidence="11">LMG8520</strain>
        <strain evidence="10">M20</strain>
        <strain evidence="8">N42</strain>
    </source>
</reference>
<dbReference type="EMBL" id="LKLP01000058">
    <property type="protein sequence ID" value="KSU10168.1"/>
    <property type="molecule type" value="Genomic_DNA"/>
</dbReference>
<evidence type="ECO:0000313" key="6">
    <source>
        <dbReference type="EMBL" id="KSU29832.1"/>
    </source>
</evidence>
<evidence type="ECO:0000313" key="7">
    <source>
        <dbReference type="Proteomes" id="UP000031847"/>
    </source>
</evidence>
<evidence type="ECO:0000313" key="10">
    <source>
        <dbReference type="Proteomes" id="UP000053719"/>
    </source>
</evidence>